<dbReference type="OrthoDB" id="9787654at2"/>
<dbReference type="SUPFAM" id="SSF51556">
    <property type="entry name" value="Metallo-dependent hydrolases"/>
    <property type="match status" value="1"/>
</dbReference>
<gene>
    <name evidence="2" type="ORF">Lbru_2624</name>
</gene>
<dbReference type="InterPro" id="IPR006680">
    <property type="entry name" value="Amidohydro-rel"/>
</dbReference>
<proteinExistence type="predicted"/>
<keyword evidence="3" id="KW-1185">Reference proteome</keyword>
<dbReference type="AlphaFoldDB" id="A0A0W0S4A4"/>
<dbReference type="InterPro" id="IPR052358">
    <property type="entry name" value="Aro_Compnd_Degr_Hydrolases"/>
</dbReference>
<protein>
    <submittedName>
        <fullName evidence="2">(2-pyrone-4,6-)dicarboxylic acid hydrolase</fullName>
    </submittedName>
</protein>
<dbReference type="Gene3D" id="3.20.20.140">
    <property type="entry name" value="Metal-dependent hydrolases"/>
    <property type="match status" value="1"/>
</dbReference>
<evidence type="ECO:0000313" key="2">
    <source>
        <dbReference type="EMBL" id="KTC78332.1"/>
    </source>
</evidence>
<reference evidence="2 3" key="1">
    <citation type="submission" date="2015-11" db="EMBL/GenBank/DDBJ databases">
        <title>Genomic analysis of 38 Legionella species identifies large and diverse effector repertoires.</title>
        <authorList>
            <person name="Burstein D."/>
            <person name="Amaro F."/>
            <person name="Zusman T."/>
            <person name="Lifshitz Z."/>
            <person name="Cohen O."/>
            <person name="Gilbert J.A."/>
            <person name="Pupko T."/>
            <person name="Shuman H.A."/>
            <person name="Segal G."/>
        </authorList>
    </citation>
    <scope>NUCLEOTIDE SEQUENCE [LARGE SCALE GENOMIC DNA]</scope>
    <source>
        <strain evidence="2 3">ATCC 43878</strain>
    </source>
</reference>
<evidence type="ECO:0000259" key="1">
    <source>
        <dbReference type="Pfam" id="PF04909"/>
    </source>
</evidence>
<name>A0A0W0S4A4_9GAMM</name>
<sequence length="260" mass="28972">MQRICFFDSHFHIIDPHFPLIPNNGYLPPSFTVIEYYERLNKFNLLGGVVVSGSFQGFDQSYLLSSLKELGLGFVGVTQLPFSILDKEILALQTAGVRAIRFNLKRGGSEGLANLQSFAQRVYDLAGWHIELYVESGELPQLADILLKLPAVSIDHLGLTKEGFPTLLFLIEHGIKVKASGFGRVDFDVPQALKDISQANPDALMFGTDLPSTRALRPFYDEDISLILDTLDTSLAEKVLYLNALQFYRIPTLPKSIAHD</sequence>
<dbReference type="InterPro" id="IPR032466">
    <property type="entry name" value="Metal_Hydrolase"/>
</dbReference>
<dbReference type="PATRIC" id="fig|29422.6.peg.2787"/>
<dbReference type="STRING" id="29422.Lbru_2624"/>
<dbReference type="RefSeq" id="WP_058442592.1">
    <property type="nucleotide sequence ID" value="NZ_CAAAHU010000004.1"/>
</dbReference>
<keyword evidence="2" id="KW-0378">Hydrolase</keyword>
<dbReference type="PANTHER" id="PTHR35563:SF2">
    <property type="entry name" value="BARREL METAL-DEPENDENT HYDROLASE, PUTATIVE (AFU_ORTHOLOGUE AFUA_1G16240)-RELATED"/>
    <property type="match status" value="1"/>
</dbReference>
<dbReference type="PANTHER" id="PTHR35563">
    <property type="entry name" value="BARREL METAL-DEPENDENT HYDROLASE, PUTATIVE (AFU_ORTHOLOGUE AFUA_1G16240)-RELATED"/>
    <property type="match status" value="1"/>
</dbReference>
<feature type="domain" description="Amidohydrolase-related" evidence="1">
    <location>
        <begin position="8"/>
        <end position="250"/>
    </location>
</feature>
<dbReference type="EMBL" id="LNXV01000033">
    <property type="protein sequence ID" value="KTC78332.1"/>
    <property type="molecule type" value="Genomic_DNA"/>
</dbReference>
<dbReference type="GO" id="GO:0016787">
    <property type="term" value="F:hydrolase activity"/>
    <property type="evidence" value="ECO:0007669"/>
    <property type="project" value="UniProtKB-KW"/>
</dbReference>
<dbReference type="Proteomes" id="UP000054742">
    <property type="component" value="Unassembled WGS sequence"/>
</dbReference>
<evidence type="ECO:0000313" key="3">
    <source>
        <dbReference type="Proteomes" id="UP000054742"/>
    </source>
</evidence>
<organism evidence="2 3">
    <name type="scientific">Legionella brunensis</name>
    <dbReference type="NCBI Taxonomy" id="29422"/>
    <lineage>
        <taxon>Bacteria</taxon>
        <taxon>Pseudomonadati</taxon>
        <taxon>Pseudomonadota</taxon>
        <taxon>Gammaproteobacteria</taxon>
        <taxon>Legionellales</taxon>
        <taxon>Legionellaceae</taxon>
        <taxon>Legionella</taxon>
    </lineage>
</organism>
<dbReference type="Pfam" id="PF04909">
    <property type="entry name" value="Amidohydro_2"/>
    <property type="match status" value="1"/>
</dbReference>
<accession>A0A0W0S4A4</accession>
<comment type="caution">
    <text evidence="2">The sequence shown here is derived from an EMBL/GenBank/DDBJ whole genome shotgun (WGS) entry which is preliminary data.</text>
</comment>